<dbReference type="SUPFAM" id="SSF53335">
    <property type="entry name" value="S-adenosyl-L-methionine-dependent methyltransferases"/>
    <property type="match status" value="1"/>
</dbReference>
<organism evidence="1 2">
    <name type="scientific">Hydrobacter penzbergensis</name>
    <dbReference type="NCBI Taxonomy" id="1235997"/>
    <lineage>
        <taxon>Bacteria</taxon>
        <taxon>Pseudomonadati</taxon>
        <taxon>Bacteroidota</taxon>
        <taxon>Chitinophagia</taxon>
        <taxon>Chitinophagales</taxon>
        <taxon>Chitinophagaceae</taxon>
        <taxon>Hydrobacter</taxon>
    </lineage>
</organism>
<evidence type="ECO:0000313" key="1">
    <source>
        <dbReference type="EMBL" id="SDW76554.1"/>
    </source>
</evidence>
<dbReference type="EMBL" id="FNNO01000005">
    <property type="protein sequence ID" value="SDW76554.1"/>
    <property type="molecule type" value="Genomic_DNA"/>
</dbReference>
<reference evidence="1 2" key="1">
    <citation type="submission" date="2016-10" db="EMBL/GenBank/DDBJ databases">
        <authorList>
            <person name="Varghese N."/>
            <person name="Submissions S."/>
        </authorList>
    </citation>
    <scope>NUCLEOTIDE SEQUENCE [LARGE SCALE GENOMIC DNA]</scope>
    <source>
        <strain evidence="1 2">DSM 25353</strain>
    </source>
</reference>
<dbReference type="InterPro" id="IPR029063">
    <property type="entry name" value="SAM-dependent_MTases_sf"/>
</dbReference>
<dbReference type="GO" id="GO:0032259">
    <property type="term" value="P:methylation"/>
    <property type="evidence" value="ECO:0007669"/>
    <property type="project" value="UniProtKB-KW"/>
</dbReference>
<sequence length="457" mass="53539">MQQAISYRDKHGFVRIADDCTVFRFVTYSYAKEYDLLMQSGLYKELVTRGWMIAHKESTMTPEQMPHYYKILEPEWIPVISYPSEWSVSQWKDVIARFLSINLLAIRHGMILKDATPYNFTFHDGKCLLFDTTSFAIYEDGQPWMAYRQFCELMLGPFALMCFSDKHWGRLLNAFIDGWDLPFVSRNLPVKTWLNPTLLIHIHLHARYKRKGVVQADTTNGFNRQKLELWWQMLQRSIQRWQPRKHRRQQWLHYYDEGILSTDYINDKTNKVTEWISAGSSNCVIDAGANNGYFSLIAARYAKKVMAIEMDHDCVDQLYGQIKEQQINNLTAIIADLTQPTPGTGWKNEEKIALIKRVEQKADMILGLALVHHLCISKNIPLAFVAKLFADITTKHAIVEFIPKTDEKVQAMLRNREDIFDDYTEANFIAAFSTYFTMQEQYSCKASQRKLFLWIRK</sequence>
<dbReference type="Proteomes" id="UP000198711">
    <property type="component" value="Unassembled WGS sequence"/>
</dbReference>
<keyword evidence="2" id="KW-1185">Reference proteome</keyword>
<proteinExistence type="predicted"/>
<dbReference type="CDD" id="cd02440">
    <property type="entry name" value="AdoMet_MTases"/>
    <property type="match status" value="1"/>
</dbReference>
<keyword evidence="1" id="KW-0808">Transferase</keyword>
<dbReference type="GO" id="GO:0008168">
    <property type="term" value="F:methyltransferase activity"/>
    <property type="evidence" value="ECO:0007669"/>
    <property type="project" value="UniProtKB-KW"/>
</dbReference>
<dbReference type="AlphaFoldDB" id="A0A8X8IF17"/>
<keyword evidence="1" id="KW-0489">Methyltransferase</keyword>
<comment type="caution">
    <text evidence="1">The sequence shown here is derived from an EMBL/GenBank/DDBJ whole genome shotgun (WGS) entry which is preliminary data.</text>
</comment>
<protein>
    <submittedName>
        <fullName evidence="1">Methyltransferase, FkbM family</fullName>
    </submittedName>
</protein>
<evidence type="ECO:0000313" key="2">
    <source>
        <dbReference type="Proteomes" id="UP000198711"/>
    </source>
</evidence>
<gene>
    <name evidence="1" type="ORF">SAMN05444410_105204</name>
</gene>
<name>A0A8X8IF17_9BACT</name>
<accession>A0A8X8IF17</accession>
<dbReference type="RefSeq" id="WP_092723456.1">
    <property type="nucleotide sequence ID" value="NZ_FNNO01000005.1"/>
</dbReference>
<dbReference type="Gene3D" id="3.40.50.150">
    <property type="entry name" value="Vaccinia Virus protein VP39"/>
    <property type="match status" value="1"/>
</dbReference>